<sequence length="147" mass="15533">SIYLIALYDNPVESVLEPLSRIVVVDPLLHANPGLAAPPSGHASSGALKNNKVVQAEYAARRVVLDVQVNMLADSKPEAAVVAEAAAGKLELLDLQRILEEGVGLLAHHRDRGRDLLVAPDAPAADGESRLRGERLLAGALLEHPHG</sequence>
<feature type="non-terminal residue" evidence="1">
    <location>
        <position position="147"/>
    </location>
</feature>
<name>A0A1B6JP19_9HEMI</name>
<accession>A0A1B6JP19</accession>
<evidence type="ECO:0000313" key="1">
    <source>
        <dbReference type="EMBL" id="JAT01017.1"/>
    </source>
</evidence>
<dbReference type="EMBL" id="GECU01006690">
    <property type="protein sequence ID" value="JAT01017.1"/>
    <property type="molecule type" value="Transcribed_RNA"/>
</dbReference>
<feature type="non-terminal residue" evidence="1">
    <location>
        <position position="1"/>
    </location>
</feature>
<dbReference type="AlphaFoldDB" id="A0A1B6JP19"/>
<proteinExistence type="predicted"/>
<reference evidence="1" key="1">
    <citation type="submission" date="2015-11" db="EMBL/GenBank/DDBJ databases">
        <title>De novo transcriptome assembly of four potential Pierce s Disease insect vectors from Arizona vineyards.</title>
        <authorList>
            <person name="Tassone E.E."/>
        </authorList>
    </citation>
    <scope>NUCLEOTIDE SEQUENCE</scope>
</reference>
<gene>
    <name evidence="1" type="ORF">g.1153</name>
</gene>
<organism evidence="1">
    <name type="scientific">Homalodisca liturata</name>
    <dbReference type="NCBI Taxonomy" id="320908"/>
    <lineage>
        <taxon>Eukaryota</taxon>
        <taxon>Metazoa</taxon>
        <taxon>Ecdysozoa</taxon>
        <taxon>Arthropoda</taxon>
        <taxon>Hexapoda</taxon>
        <taxon>Insecta</taxon>
        <taxon>Pterygota</taxon>
        <taxon>Neoptera</taxon>
        <taxon>Paraneoptera</taxon>
        <taxon>Hemiptera</taxon>
        <taxon>Auchenorrhyncha</taxon>
        <taxon>Membracoidea</taxon>
        <taxon>Cicadellidae</taxon>
        <taxon>Cicadellinae</taxon>
        <taxon>Proconiini</taxon>
        <taxon>Homalodisca</taxon>
    </lineage>
</organism>
<protein>
    <submittedName>
        <fullName evidence="1">Uncharacterized protein</fullName>
    </submittedName>
</protein>